<sequence length="39" mass="4406">MSDIGCLFCQNDILLISFNAEIVQSDRFKSHLQMSVQSS</sequence>
<dbReference type="EMBL" id="CP045227">
    <property type="protein sequence ID" value="QFS50346.1"/>
    <property type="molecule type" value="Genomic_DNA"/>
</dbReference>
<evidence type="ECO:0000313" key="2">
    <source>
        <dbReference type="Proteomes" id="UP000326678"/>
    </source>
</evidence>
<dbReference type="KEGG" id="nsh:GXM_07840"/>
<keyword evidence="2" id="KW-1185">Reference proteome</keyword>
<dbReference type="Proteomes" id="UP000326678">
    <property type="component" value="Chromosome Gxm2"/>
</dbReference>
<accession>A0A5P8WDV9</accession>
<gene>
    <name evidence="1" type="ORF">GXM_07840</name>
</gene>
<dbReference type="AlphaFoldDB" id="A0A5P8WDV9"/>
<protein>
    <submittedName>
        <fullName evidence="1">Uncharacterized protein</fullName>
    </submittedName>
</protein>
<name>A0A5P8WDV9_9NOSO</name>
<evidence type="ECO:0000313" key="1">
    <source>
        <dbReference type="EMBL" id="QFS50346.1"/>
    </source>
</evidence>
<organism evidence="1 2">
    <name type="scientific">Nostoc sphaeroides CCNUC1</name>
    <dbReference type="NCBI Taxonomy" id="2653204"/>
    <lineage>
        <taxon>Bacteria</taxon>
        <taxon>Bacillati</taxon>
        <taxon>Cyanobacteriota</taxon>
        <taxon>Cyanophyceae</taxon>
        <taxon>Nostocales</taxon>
        <taxon>Nostocaceae</taxon>
        <taxon>Nostoc</taxon>
    </lineage>
</organism>
<reference evidence="1 2" key="1">
    <citation type="submission" date="2019-10" db="EMBL/GenBank/DDBJ databases">
        <title>Genomic and transcriptomic insights into the perfect genentic adaptation of a filamentous nitrogen-fixing cyanobacterium to rice fields.</title>
        <authorList>
            <person name="Chen Z."/>
        </authorList>
    </citation>
    <scope>NUCLEOTIDE SEQUENCE [LARGE SCALE GENOMIC DNA]</scope>
    <source>
        <strain evidence="1">CCNUC1</strain>
    </source>
</reference>
<proteinExistence type="predicted"/>